<reference evidence="7" key="1">
    <citation type="journal article" date="2021" name="PeerJ">
        <title>Extensive microbial diversity within the chicken gut microbiome revealed by metagenomics and culture.</title>
        <authorList>
            <person name="Gilroy R."/>
            <person name="Ravi A."/>
            <person name="Getino M."/>
            <person name="Pursley I."/>
            <person name="Horton D.L."/>
            <person name="Alikhan N.F."/>
            <person name="Baker D."/>
            <person name="Gharbi K."/>
            <person name="Hall N."/>
            <person name="Watson M."/>
            <person name="Adriaenssens E.M."/>
            <person name="Foster-Nyarko E."/>
            <person name="Jarju S."/>
            <person name="Secka A."/>
            <person name="Antonio M."/>
            <person name="Oren A."/>
            <person name="Chaudhuri R.R."/>
            <person name="La Ragione R."/>
            <person name="Hildebrand F."/>
            <person name="Pallen M.J."/>
        </authorList>
    </citation>
    <scope>NUCLEOTIDE SEQUENCE</scope>
    <source>
        <strain evidence="7">USASDec5-558</strain>
    </source>
</reference>
<dbReference type="Proteomes" id="UP000886829">
    <property type="component" value="Unassembled WGS sequence"/>
</dbReference>
<feature type="compositionally biased region" description="Polar residues" evidence="6">
    <location>
        <begin position="210"/>
        <end position="227"/>
    </location>
</feature>
<evidence type="ECO:0000313" key="8">
    <source>
        <dbReference type="Proteomes" id="UP000886829"/>
    </source>
</evidence>
<dbReference type="InterPro" id="IPR042217">
    <property type="entry name" value="T4SS_VirB10/TrbI"/>
</dbReference>
<dbReference type="GO" id="GO:0016020">
    <property type="term" value="C:membrane"/>
    <property type="evidence" value="ECO:0007669"/>
    <property type="project" value="UniProtKB-SubCell"/>
</dbReference>
<accession>A0A9D1WDI6</accession>
<keyword evidence="3" id="KW-0812">Transmembrane</keyword>
<evidence type="ECO:0000256" key="4">
    <source>
        <dbReference type="ARBA" id="ARBA00022989"/>
    </source>
</evidence>
<evidence type="ECO:0000256" key="3">
    <source>
        <dbReference type="ARBA" id="ARBA00022692"/>
    </source>
</evidence>
<evidence type="ECO:0000256" key="6">
    <source>
        <dbReference type="SAM" id="MobiDB-lite"/>
    </source>
</evidence>
<name>A0A9D1WDI6_9GAMM</name>
<comment type="similarity">
    <text evidence="2">Belongs to the TrbI/VirB10 family.</text>
</comment>
<evidence type="ECO:0000313" key="7">
    <source>
        <dbReference type="EMBL" id="HIX56863.1"/>
    </source>
</evidence>
<evidence type="ECO:0000256" key="2">
    <source>
        <dbReference type="ARBA" id="ARBA00010265"/>
    </source>
</evidence>
<feature type="compositionally biased region" description="Basic and acidic residues" evidence="6">
    <location>
        <begin position="108"/>
        <end position="122"/>
    </location>
</feature>
<reference evidence="7" key="2">
    <citation type="submission" date="2021-04" db="EMBL/GenBank/DDBJ databases">
        <authorList>
            <person name="Gilroy R."/>
        </authorList>
    </citation>
    <scope>NUCLEOTIDE SEQUENCE</scope>
    <source>
        <strain evidence="7">USASDec5-558</strain>
    </source>
</reference>
<comment type="subcellular location">
    <subcellularLocation>
        <location evidence="1">Membrane</location>
        <topology evidence="1">Single-pass membrane protein</topology>
    </subcellularLocation>
</comment>
<dbReference type="AlphaFoldDB" id="A0A9D1WDI6"/>
<keyword evidence="4" id="KW-1133">Transmembrane helix</keyword>
<evidence type="ECO:0000256" key="1">
    <source>
        <dbReference type="ARBA" id="ARBA00004167"/>
    </source>
</evidence>
<dbReference type="InterPro" id="IPR005498">
    <property type="entry name" value="T4SS_VirB10/TraB/TrbI"/>
</dbReference>
<feature type="region of interest" description="Disordered" evidence="6">
    <location>
        <begin position="108"/>
        <end position="131"/>
    </location>
</feature>
<dbReference type="EMBL" id="DXEV01000100">
    <property type="protein sequence ID" value="HIX56863.1"/>
    <property type="molecule type" value="Genomic_DNA"/>
</dbReference>
<gene>
    <name evidence="7" type="ORF">H9850_05270</name>
</gene>
<dbReference type="CDD" id="cd16429">
    <property type="entry name" value="VirB10"/>
    <property type="match status" value="1"/>
</dbReference>
<sequence>MEQPNQRISRARSSRKPLLLFWLFCVVVVSLGAYASFQRSSPQDSSSHNDDEFAPDIEYGRAMSKRLSELEFDHRSPSENISTAPQEESDDNFWDDYLKYLSLYEEKEPAKPKEQPQEKPQESRPVSAPVIVQEKSEPTLEEQLQAQLRAQRASALLTALKSSSTVSTSSNAASLLAQQAGSSGTSTGTGTGYAANGMASGEAGMGTGAQGPNASLTPQQQLALQHSKAQLQGMGMNGTGSGGFAGGAYNPNSQHTLDAYQSLVNNDTLLKTNVETVLSPFLLRQGALLPCVLLTGINSDLPGLVQAQVTEDVFDTPQGQHLLIPRGSKLIGQYASAPLLGQERLMLAFNRVIFPDGKAMNLGAMPASSPDGYAGMDSEVDTHFWRLMGNAILLGGVTAGISISVDDDVRDDDGNLTLNGALSQGLGQSMGRVLTNVIERNMNISPTLNVHPGFLFNVTLTKDIYFPSAYQAYAY</sequence>
<feature type="region of interest" description="Disordered" evidence="6">
    <location>
        <begin position="71"/>
        <end position="90"/>
    </location>
</feature>
<keyword evidence="5" id="KW-0472">Membrane</keyword>
<evidence type="ECO:0008006" key="9">
    <source>
        <dbReference type="Google" id="ProtNLM"/>
    </source>
</evidence>
<feature type="region of interest" description="Disordered" evidence="6">
    <location>
        <begin position="203"/>
        <end position="227"/>
    </location>
</feature>
<proteinExistence type="inferred from homology"/>
<dbReference type="Pfam" id="PF03743">
    <property type="entry name" value="TrbI"/>
    <property type="match status" value="1"/>
</dbReference>
<organism evidence="7 8">
    <name type="scientific">Candidatus Anaerobiospirillum pullistercoris</name>
    <dbReference type="NCBI Taxonomy" id="2838452"/>
    <lineage>
        <taxon>Bacteria</taxon>
        <taxon>Pseudomonadati</taxon>
        <taxon>Pseudomonadota</taxon>
        <taxon>Gammaproteobacteria</taxon>
        <taxon>Aeromonadales</taxon>
        <taxon>Succinivibrionaceae</taxon>
        <taxon>Anaerobiospirillum</taxon>
    </lineage>
</organism>
<protein>
    <recommendedName>
        <fullName evidence="9">Conjugal transfer protein TrbI</fullName>
    </recommendedName>
</protein>
<feature type="region of interest" description="Disordered" evidence="6">
    <location>
        <begin position="38"/>
        <end position="60"/>
    </location>
</feature>
<comment type="caution">
    <text evidence="7">The sequence shown here is derived from an EMBL/GenBank/DDBJ whole genome shotgun (WGS) entry which is preliminary data.</text>
</comment>
<dbReference type="Gene3D" id="2.40.128.260">
    <property type="entry name" value="Type IV secretion system, VirB10/TraB/TrbI"/>
    <property type="match status" value="1"/>
</dbReference>
<evidence type="ECO:0000256" key="5">
    <source>
        <dbReference type="ARBA" id="ARBA00023136"/>
    </source>
</evidence>